<sequence>AEYVKWLGHPEDIYHLLRFKMGGYRTVMPRIDTVSGGGGGSGGCHLAGGVVAVSIA</sequence>
<evidence type="ECO:0000313" key="1">
    <source>
        <dbReference type="Ensembl" id="ENSMGAP00000025629.1"/>
    </source>
</evidence>
<organism evidence="1 2">
    <name type="scientific">Meleagris gallopavo</name>
    <name type="common">Wild turkey</name>
    <dbReference type="NCBI Taxonomy" id="9103"/>
    <lineage>
        <taxon>Eukaryota</taxon>
        <taxon>Metazoa</taxon>
        <taxon>Chordata</taxon>
        <taxon>Craniata</taxon>
        <taxon>Vertebrata</taxon>
        <taxon>Euteleostomi</taxon>
        <taxon>Archelosauria</taxon>
        <taxon>Archosauria</taxon>
        <taxon>Dinosauria</taxon>
        <taxon>Saurischia</taxon>
        <taxon>Theropoda</taxon>
        <taxon>Coelurosauria</taxon>
        <taxon>Aves</taxon>
        <taxon>Neognathae</taxon>
        <taxon>Galloanserae</taxon>
        <taxon>Galliformes</taxon>
        <taxon>Phasianidae</taxon>
        <taxon>Meleagridinae</taxon>
        <taxon>Meleagris</taxon>
    </lineage>
</organism>
<protein>
    <submittedName>
        <fullName evidence="1">Uncharacterized protein</fullName>
    </submittedName>
</protein>
<reference evidence="1" key="2">
    <citation type="submission" date="2025-08" db="UniProtKB">
        <authorList>
            <consortium name="Ensembl"/>
        </authorList>
    </citation>
    <scope>IDENTIFICATION</scope>
</reference>
<dbReference type="Ensembl" id="ENSMGAT00000037141.1">
    <property type="protein sequence ID" value="ENSMGAP00000025629.1"/>
    <property type="gene ID" value="ENSMGAG00000021633.1"/>
</dbReference>
<keyword evidence="2" id="KW-1185">Reference proteome</keyword>
<dbReference type="InParanoid" id="A0A803Y1I2"/>
<proteinExistence type="predicted"/>
<reference evidence="1" key="3">
    <citation type="submission" date="2025-09" db="UniProtKB">
        <authorList>
            <consortium name="Ensembl"/>
        </authorList>
    </citation>
    <scope>IDENTIFICATION</scope>
</reference>
<name>A0A803Y1I2_MELGA</name>
<evidence type="ECO:0000313" key="2">
    <source>
        <dbReference type="Proteomes" id="UP000001645"/>
    </source>
</evidence>
<accession>A0A803Y1I2</accession>
<dbReference type="GeneTree" id="ENSGT01040000244411"/>
<dbReference type="Proteomes" id="UP000001645">
    <property type="component" value="Chromosome 2"/>
</dbReference>
<reference evidence="1 2" key="1">
    <citation type="journal article" date="2010" name="PLoS Biol.">
        <title>Multi-platform next-generation sequencing of the domestic turkey (Meleagris gallopavo): genome assembly and analysis.</title>
        <authorList>
            <person name="Dalloul R.A."/>
            <person name="Long J.A."/>
            <person name="Zimin A.V."/>
            <person name="Aslam L."/>
            <person name="Beal K."/>
            <person name="Blomberg L.A."/>
            <person name="Bouffard P."/>
            <person name="Burt D.W."/>
            <person name="Crasta O."/>
            <person name="Crooijmans R.P."/>
            <person name="Cooper K."/>
            <person name="Coulombe R.A."/>
            <person name="De S."/>
            <person name="Delany M.E."/>
            <person name="Dodgson J.B."/>
            <person name="Dong J.J."/>
            <person name="Evans C."/>
            <person name="Frederickson K.M."/>
            <person name="Flicek P."/>
            <person name="Florea L."/>
            <person name="Folkerts O."/>
            <person name="Groenen M.A."/>
            <person name="Harkins T.T."/>
            <person name="Herrero J."/>
            <person name="Hoffmann S."/>
            <person name="Megens H.J."/>
            <person name="Jiang A."/>
            <person name="de Jong P."/>
            <person name="Kaiser P."/>
            <person name="Kim H."/>
            <person name="Kim K.W."/>
            <person name="Kim S."/>
            <person name="Langenberger D."/>
            <person name="Lee M.K."/>
            <person name="Lee T."/>
            <person name="Mane S."/>
            <person name="Marcais G."/>
            <person name="Marz M."/>
            <person name="McElroy A.P."/>
            <person name="Modise T."/>
            <person name="Nefedov M."/>
            <person name="Notredame C."/>
            <person name="Paton I.R."/>
            <person name="Payne W.S."/>
            <person name="Pertea G."/>
            <person name="Prickett D."/>
            <person name="Puiu D."/>
            <person name="Qioa D."/>
            <person name="Raineri E."/>
            <person name="Ruffier M."/>
            <person name="Salzberg S.L."/>
            <person name="Schatz M.C."/>
            <person name="Scheuring C."/>
            <person name="Schmidt C.J."/>
            <person name="Schroeder S."/>
            <person name="Searle S.M."/>
            <person name="Smith E.J."/>
            <person name="Smith J."/>
            <person name="Sonstegard T.S."/>
            <person name="Stadler P.F."/>
            <person name="Tafer H."/>
            <person name="Tu Z.J."/>
            <person name="Van Tassell C.P."/>
            <person name="Vilella A.J."/>
            <person name="Williams K.P."/>
            <person name="Yorke J.A."/>
            <person name="Zhang L."/>
            <person name="Zhang H.B."/>
            <person name="Zhang X."/>
            <person name="Zhang Y."/>
            <person name="Reed K.M."/>
        </authorList>
    </citation>
    <scope>NUCLEOTIDE SEQUENCE [LARGE SCALE GENOMIC DNA]</scope>
</reference>
<dbReference type="AlphaFoldDB" id="A0A803Y1I2"/>